<dbReference type="SUPFAM" id="SSF63867">
    <property type="entry name" value="MoeA C-terminal domain-like"/>
    <property type="match status" value="1"/>
</dbReference>
<evidence type="ECO:0000259" key="3">
    <source>
        <dbReference type="SMART" id="SM00852"/>
    </source>
</evidence>
<dbReference type="Gene3D" id="2.170.190.11">
    <property type="entry name" value="Molybdopterin biosynthesis moea protein, domain 3"/>
    <property type="match status" value="1"/>
</dbReference>
<dbReference type="InterPro" id="IPR038987">
    <property type="entry name" value="MoeA-like"/>
</dbReference>
<dbReference type="NCBIfam" id="NF045515">
    <property type="entry name" value="Glp_gephyrin"/>
    <property type="match status" value="1"/>
</dbReference>
<protein>
    <submittedName>
        <fullName evidence="4">Molybdopterin biosynthesis MoeA protein</fullName>
    </submittedName>
</protein>
<dbReference type="Pfam" id="PF03453">
    <property type="entry name" value="MoeA_N"/>
    <property type="match status" value="1"/>
</dbReference>
<dbReference type="Pfam" id="PF03454">
    <property type="entry name" value="MoeA_C"/>
    <property type="match status" value="1"/>
</dbReference>
<dbReference type="SUPFAM" id="SSF53218">
    <property type="entry name" value="Molybdenum cofactor biosynthesis proteins"/>
    <property type="match status" value="1"/>
</dbReference>
<dbReference type="BioCyc" id="MMAZ1236903:G139K-809-MONOMER"/>
<dbReference type="Gene3D" id="2.40.340.10">
    <property type="entry name" value="MoeA, C-terminal, domain IV"/>
    <property type="match status" value="1"/>
</dbReference>
<reference evidence="4 5" key="1">
    <citation type="journal article" date="2013" name="Genome Announc.">
        <title>Complete Genome of a Methanosarcina mazei Strain Isolated from Sediment Samples from an Amazonian Flooded Area.</title>
        <authorList>
            <person name="Assis das Gracas D."/>
            <person name="Thiago Juca Ramos R."/>
            <person name="Vieira Araujo A.C."/>
            <person name="Zahlouth R."/>
            <person name="Ribeiro Carneiro A."/>
            <person name="Souza Lopes T."/>
            <person name="Azevedo Barauna R."/>
            <person name="Azevedo V."/>
            <person name="Cruz Schneider M.P."/>
            <person name="Pellizari V.H."/>
            <person name="Silva A."/>
        </authorList>
    </citation>
    <scope>NUCLEOTIDE SEQUENCE [LARGE SCALE GENOMIC DNA]</scope>
    <source>
        <strain evidence="4 5">Tuc01</strain>
    </source>
</reference>
<organism evidence="4 5">
    <name type="scientific">Methanosarcina mazei Tuc01</name>
    <dbReference type="NCBI Taxonomy" id="1236903"/>
    <lineage>
        <taxon>Archaea</taxon>
        <taxon>Methanobacteriati</taxon>
        <taxon>Methanobacteriota</taxon>
        <taxon>Stenosarchaea group</taxon>
        <taxon>Methanomicrobia</taxon>
        <taxon>Methanosarcinales</taxon>
        <taxon>Methanosarcinaceae</taxon>
        <taxon>Methanosarcina</taxon>
    </lineage>
</organism>
<dbReference type="Gene3D" id="3.90.105.10">
    <property type="entry name" value="Molybdopterin biosynthesis moea protein, domain 2"/>
    <property type="match status" value="1"/>
</dbReference>
<proteinExistence type="predicted"/>
<dbReference type="AlphaFoldDB" id="M1Q1V0"/>
<dbReference type="InterPro" id="IPR036425">
    <property type="entry name" value="MoaB/Mog-like_dom_sf"/>
</dbReference>
<dbReference type="NCBIfam" id="TIGR00177">
    <property type="entry name" value="molyb_syn"/>
    <property type="match status" value="1"/>
</dbReference>
<evidence type="ECO:0000256" key="2">
    <source>
        <dbReference type="ARBA" id="ARBA00023150"/>
    </source>
</evidence>
<dbReference type="InterPro" id="IPR005111">
    <property type="entry name" value="MoeA_C_domain_IV"/>
</dbReference>
<dbReference type="EMBL" id="CP004144">
    <property type="protein sequence ID" value="AGF96255.1"/>
    <property type="molecule type" value="Genomic_DNA"/>
</dbReference>
<dbReference type="SUPFAM" id="SSF63882">
    <property type="entry name" value="MoeA N-terminal region -like"/>
    <property type="match status" value="1"/>
</dbReference>
<accession>M1Q1V0</accession>
<evidence type="ECO:0000313" key="4">
    <source>
        <dbReference type="EMBL" id="AGF96255.1"/>
    </source>
</evidence>
<name>M1Q1V0_METMZ</name>
<dbReference type="InterPro" id="IPR036135">
    <property type="entry name" value="MoeA_linker/N_sf"/>
</dbReference>
<dbReference type="GO" id="GO:0005737">
    <property type="term" value="C:cytoplasm"/>
    <property type="evidence" value="ECO:0007669"/>
    <property type="project" value="TreeGrafter"/>
</dbReference>
<evidence type="ECO:0000256" key="1">
    <source>
        <dbReference type="ARBA" id="ARBA00005046"/>
    </source>
</evidence>
<dbReference type="PANTHER" id="PTHR10192">
    <property type="entry name" value="MOLYBDOPTERIN BIOSYNTHESIS PROTEIN"/>
    <property type="match status" value="1"/>
</dbReference>
<dbReference type="FunFam" id="2.170.190.11:FF:000005">
    <property type="entry name" value="Molybdopterin biosynthesis MoeA protein"/>
    <property type="match status" value="1"/>
</dbReference>
<dbReference type="InterPro" id="IPR001453">
    <property type="entry name" value="MoaB/Mog_dom"/>
</dbReference>
<keyword evidence="2" id="KW-0501">Molybdenum cofactor biosynthesis</keyword>
<dbReference type="SMART" id="SM00852">
    <property type="entry name" value="MoCF_biosynth"/>
    <property type="match status" value="1"/>
</dbReference>
<dbReference type="Pfam" id="PF00994">
    <property type="entry name" value="MoCF_biosynth"/>
    <property type="match status" value="1"/>
</dbReference>
<dbReference type="KEGG" id="mmaz:MmTuc01_0852"/>
<gene>
    <name evidence="4" type="ORF">MmTuc01_0852</name>
</gene>
<comment type="pathway">
    <text evidence="1">Cofactor biosynthesis; molybdopterin biosynthesis.</text>
</comment>
<dbReference type="UniPathway" id="UPA00344"/>
<feature type="domain" description="MoaB/Mog" evidence="3">
    <location>
        <begin position="177"/>
        <end position="316"/>
    </location>
</feature>
<evidence type="ECO:0000313" key="5">
    <source>
        <dbReference type="Proteomes" id="UP000011718"/>
    </source>
</evidence>
<dbReference type="GO" id="GO:0061599">
    <property type="term" value="F:molybdopterin molybdotransferase activity"/>
    <property type="evidence" value="ECO:0007669"/>
    <property type="project" value="TreeGrafter"/>
</dbReference>
<sequence length="423" mass="45141">MGRIFKERTSIDEALELFLESFSSLSHTEEVPLEACAGRVLAEPVISGRDVPHYRRAAMDGYAVRSSDTSGASPSNPVFLQLSDCVEEGTAMWVHTGAVLPEGADAVVVVEDTVTAGNMVEIRAQVHPGKNVGQAGEDIKKEDLVFKEGHLLRPCDAAVLASLGLDMAKVFRKPVVAVIPTGDELVSREKAGQVPPPGMVLETNGLMTALYVEKWGGVPRYTGIVPDRPESIKEAIEANLDADMILLSGGTSVGKRDHAPEVVESLGKLLVHGVAVSPGKPAALGVIGKTPLVCLPGYPVAGLVALYFFVRPGIRKLGSIPKAPEFVFRKRLAAKISSKIGYVNFVRVVFDGDKVRPLTGKAGVLSSVAKADGYVLVPENIEGYEDGQEVEKTSISSYGLLPPLFSSFKINSILYLQEVIGKN</sequence>
<dbReference type="HOGENOM" id="CLU_010186_7_2_2"/>
<dbReference type="PANTHER" id="PTHR10192:SF19">
    <property type="entry name" value="MOLYBDOPTERIN BIOSYNTHESIS PROTEIN MJ0666-RELATED"/>
    <property type="match status" value="1"/>
</dbReference>
<dbReference type="GO" id="GO:0006777">
    <property type="term" value="P:Mo-molybdopterin cofactor biosynthetic process"/>
    <property type="evidence" value="ECO:0007669"/>
    <property type="project" value="UniProtKB-KW"/>
</dbReference>
<dbReference type="InterPro" id="IPR005110">
    <property type="entry name" value="MoeA_linker/N"/>
</dbReference>
<dbReference type="Gene3D" id="3.40.980.10">
    <property type="entry name" value="MoaB/Mog-like domain"/>
    <property type="match status" value="1"/>
</dbReference>
<dbReference type="CDD" id="cd00887">
    <property type="entry name" value="MoeA"/>
    <property type="match status" value="1"/>
</dbReference>
<dbReference type="InterPro" id="IPR036688">
    <property type="entry name" value="MoeA_C_domain_IV_sf"/>
</dbReference>
<dbReference type="Proteomes" id="UP000011718">
    <property type="component" value="Chromosome"/>
</dbReference>